<evidence type="ECO:0000256" key="2">
    <source>
        <dbReference type="ARBA" id="ARBA00022771"/>
    </source>
</evidence>
<sequence length="551" mass="62763">MPPQTVESKKDVLNASFARVHPGYLVVSLPHDFALPSMLSVREDVEELTRLGDRVFHPLQPPTGSGLSDPFPPPLAWTMRMKNLSKFSLYANVMDVPRDLFDPVASALFNIIQSCQESCEEELCLSSWYLPHDKRPGQINSILLFNAHYKLTTYLSGPTLDRPFSALPHYMVLLETIKRDADTDKPLWFQYPTLYEAYADALVLCGIFTDHTRQALEHVIEAADSQCTTTPVPAHARLMSRIHLSNVLLRLGKDPEAQKEHTDWAARLLRKNPRLILVDKLYQVLARDDQEAHPVLIALGGRKWLESVKRAPTAGMDDRMLRRCYSCGAREPHKTLFRCAGCESAWYCSRQCQKANWSMHKEACKNAIQYKARLQELRETDPSTAQLVEDYMGWRDAACSNRLYAFSCALGLHRDPSRGRTHVILGELEYTPQASKDVRYKFRVTKCGVFRITDVLSDIELVAELKAGEGKRYVEKYIREADAMDRSGGRTPILVFMLASEFQPVMKPYSWALHSLRDMPHDPEWRRLVNKCAPPGTMKLRSGAKDAEHVF</sequence>
<feature type="domain" description="MYND-type" evidence="5">
    <location>
        <begin position="324"/>
        <end position="364"/>
    </location>
</feature>
<dbReference type="SUPFAM" id="SSF144232">
    <property type="entry name" value="HIT/MYND zinc finger-like"/>
    <property type="match status" value="1"/>
</dbReference>
<protein>
    <recommendedName>
        <fullName evidence="5">MYND-type domain-containing protein</fullName>
    </recommendedName>
</protein>
<keyword evidence="7" id="KW-1185">Reference proteome</keyword>
<dbReference type="InterPro" id="IPR002893">
    <property type="entry name" value="Znf_MYND"/>
</dbReference>
<dbReference type="EMBL" id="KV722579">
    <property type="protein sequence ID" value="OCH85508.1"/>
    <property type="molecule type" value="Genomic_DNA"/>
</dbReference>
<dbReference type="Pfam" id="PF01753">
    <property type="entry name" value="zf-MYND"/>
    <property type="match status" value="1"/>
</dbReference>
<dbReference type="AlphaFoldDB" id="A0A8E2AJS9"/>
<evidence type="ECO:0000256" key="1">
    <source>
        <dbReference type="ARBA" id="ARBA00022723"/>
    </source>
</evidence>
<proteinExistence type="predicted"/>
<dbReference type="OrthoDB" id="2931494at2759"/>
<keyword evidence="3" id="KW-0862">Zinc</keyword>
<evidence type="ECO:0000256" key="4">
    <source>
        <dbReference type="PROSITE-ProRule" id="PRU00134"/>
    </source>
</evidence>
<dbReference type="GO" id="GO:0008270">
    <property type="term" value="F:zinc ion binding"/>
    <property type="evidence" value="ECO:0007669"/>
    <property type="project" value="UniProtKB-KW"/>
</dbReference>
<keyword evidence="2 4" id="KW-0863">Zinc-finger</keyword>
<accession>A0A8E2AJS9</accession>
<keyword evidence="1" id="KW-0479">Metal-binding</keyword>
<name>A0A8E2AJS9_9APHY</name>
<reference evidence="6 7" key="1">
    <citation type="submission" date="2016-07" db="EMBL/GenBank/DDBJ databases">
        <title>Draft genome of the white-rot fungus Obba rivulosa 3A-2.</title>
        <authorList>
            <consortium name="DOE Joint Genome Institute"/>
            <person name="Miettinen O."/>
            <person name="Riley R."/>
            <person name="Acob R."/>
            <person name="Barry K."/>
            <person name="Cullen D."/>
            <person name="De Vries R."/>
            <person name="Hainaut M."/>
            <person name="Hatakka A."/>
            <person name="Henrissat B."/>
            <person name="Hilden K."/>
            <person name="Kuo R."/>
            <person name="Labutti K."/>
            <person name="Lipzen A."/>
            <person name="Makela M.R."/>
            <person name="Sandor L."/>
            <person name="Spatafora J.W."/>
            <person name="Grigoriev I.V."/>
            <person name="Hibbett D.S."/>
        </authorList>
    </citation>
    <scope>NUCLEOTIDE SEQUENCE [LARGE SCALE GENOMIC DNA]</scope>
    <source>
        <strain evidence="6 7">3A-2</strain>
    </source>
</reference>
<dbReference type="Proteomes" id="UP000250043">
    <property type="component" value="Unassembled WGS sequence"/>
</dbReference>
<gene>
    <name evidence="6" type="ORF">OBBRIDRAFT_784748</name>
</gene>
<evidence type="ECO:0000313" key="6">
    <source>
        <dbReference type="EMBL" id="OCH85508.1"/>
    </source>
</evidence>
<evidence type="ECO:0000256" key="3">
    <source>
        <dbReference type="ARBA" id="ARBA00022833"/>
    </source>
</evidence>
<evidence type="ECO:0000313" key="7">
    <source>
        <dbReference type="Proteomes" id="UP000250043"/>
    </source>
</evidence>
<dbReference type="PROSITE" id="PS50865">
    <property type="entry name" value="ZF_MYND_2"/>
    <property type="match status" value="1"/>
</dbReference>
<dbReference type="PROSITE" id="PS01360">
    <property type="entry name" value="ZF_MYND_1"/>
    <property type="match status" value="1"/>
</dbReference>
<evidence type="ECO:0000259" key="5">
    <source>
        <dbReference type="PROSITE" id="PS50865"/>
    </source>
</evidence>
<organism evidence="6 7">
    <name type="scientific">Obba rivulosa</name>
    <dbReference type="NCBI Taxonomy" id="1052685"/>
    <lineage>
        <taxon>Eukaryota</taxon>
        <taxon>Fungi</taxon>
        <taxon>Dikarya</taxon>
        <taxon>Basidiomycota</taxon>
        <taxon>Agaricomycotina</taxon>
        <taxon>Agaricomycetes</taxon>
        <taxon>Polyporales</taxon>
        <taxon>Gelatoporiaceae</taxon>
        <taxon>Obba</taxon>
    </lineage>
</organism>
<dbReference type="Gene3D" id="6.10.140.2220">
    <property type="match status" value="1"/>
</dbReference>